<dbReference type="PANTHER" id="PTHR21240:SF28">
    <property type="entry name" value="ISO-OROTATE DECARBOXYLASE (EUROFUNG)"/>
    <property type="match status" value="1"/>
</dbReference>
<name>I0Z8L7_COCSC</name>
<dbReference type="RefSeq" id="XP_005651530.1">
    <property type="nucleotide sequence ID" value="XM_005651473.1"/>
</dbReference>
<dbReference type="OrthoDB" id="2832284at2759"/>
<dbReference type="Gene3D" id="3.20.20.140">
    <property type="entry name" value="Metal-dependent hydrolases"/>
    <property type="match status" value="1"/>
</dbReference>
<keyword evidence="2" id="KW-0210">Decarboxylase</keyword>
<evidence type="ECO:0000256" key="2">
    <source>
        <dbReference type="RuleBase" id="RU366045"/>
    </source>
</evidence>
<sequence>MRFLLRAFLAALLASHLLLAASGDPTSKQASPQRIDLHHHFLSPSYAAYLRTHGGNRTDLPQNWTAESSLAYMDASGISTAILSITIPGLDFGELQEASRQARELNKFAAKVVRAHAGRFGFFAALPMPDVNASLAEAAYALDTLGADGVELFANSRSVYLGEPASEPLFAELNRRRAVVFIHPNQLPGPKVPGLKYGAADILLDTTRAATLLVTSGFMARYPNMSVILSHAGGSVPFQAVRIARASARSAANPGPSADDMVADMRRFYFDTTLSGNKYTLKGLLAFTNASRITFGTDFLFGNSSLLDASTRGLDAFFGAGVNNACNCAEENNTVTGTGGTGASSGSGFGQLWVLS</sequence>
<dbReference type="PANTHER" id="PTHR21240">
    <property type="entry name" value="2-AMINO-3-CARBOXYLMUCONATE-6-SEMIALDEHYDE DECARBOXYLASE"/>
    <property type="match status" value="1"/>
</dbReference>
<dbReference type="SUPFAM" id="SSF51556">
    <property type="entry name" value="Metallo-dependent hydrolases"/>
    <property type="match status" value="1"/>
</dbReference>
<reference evidence="5 6" key="1">
    <citation type="journal article" date="2012" name="Genome Biol.">
        <title>The genome of the polar eukaryotic microalga coccomyxa subellipsoidea reveals traits of cold adaptation.</title>
        <authorList>
            <person name="Blanc G."/>
            <person name="Agarkova I."/>
            <person name="Grimwood J."/>
            <person name="Kuo A."/>
            <person name="Brueggeman A."/>
            <person name="Dunigan D."/>
            <person name="Gurnon J."/>
            <person name="Ladunga I."/>
            <person name="Lindquist E."/>
            <person name="Lucas S."/>
            <person name="Pangilinan J."/>
            <person name="Proschold T."/>
            <person name="Salamov A."/>
            <person name="Schmutz J."/>
            <person name="Weeks D."/>
            <person name="Yamada T."/>
            <person name="Claverie J.M."/>
            <person name="Grigoriev I."/>
            <person name="Van Etten J."/>
            <person name="Lomsadze A."/>
            <person name="Borodovsky M."/>
        </authorList>
    </citation>
    <scope>NUCLEOTIDE SEQUENCE [LARGE SCALE GENOMIC DNA]</scope>
    <source>
        <strain evidence="5 6">C-169</strain>
    </source>
</reference>
<dbReference type="InterPro" id="IPR032466">
    <property type="entry name" value="Metal_Hydrolase"/>
</dbReference>
<evidence type="ECO:0000313" key="6">
    <source>
        <dbReference type="Proteomes" id="UP000007264"/>
    </source>
</evidence>
<dbReference type="InterPro" id="IPR032465">
    <property type="entry name" value="ACMSD"/>
</dbReference>
<feature type="domain" description="Amidohydrolase-related" evidence="4">
    <location>
        <begin position="35"/>
        <end position="301"/>
    </location>
</feature>
<dbReference type="AlphaFoldDB" id="I0Z8L7"/>
<evidence type="ECO:0000256" key="3">
    <source>
        <dbReference type="SAM" id="SignalP"/>
    </source>
</evidence>
<evidence type="ECO:0000256" key="1">
    <source>
        <dbReference type="ARBA" id="ARBA00023239"/>
    </source>
</evidence>
<dbReference type="eggNOG" id="KOG4245">
    <property type="taxonomic scope" value="Eukaryota"/>
</dbReference>
<feature type="chain" id="PRO_5003637560" evidence="3">
    <location>
        <begin position="24"/>
        <end position="356"/>
    </location>
</feature>
<dbReference type="GO" id="GO:0019748">
    <property type="term" value="P:secondary metabolic process"/>
    <property type="evidence" value="ECO:0007669"/>
    <property type="project" value="TreeGrafter"/>
</dbReference>
<evidence type="ECO:0000313" key="5">
    <source>
        <dbReference type="EMBL" id="EIE26986.1"/>
    </source>
</evidence>
<keyword evidence="3" id="KW-0732">Signal</keyword>
<dbReference type="GO" id="GO:0005737">
    <property type="term" value="C:cytoplasm"/>
    <property type="evidence" value="ECO:0007669"/>
    <property type="project" value="TreeGrafter"/>
</dbReference>
<dbReference type="InterPro" id="IPR006680">
    <property type="entry name" value="Amidohydro-rel"/>
</dbReference>
<dbReference type="GO" id="GO:0016787">
    <property type="term" value="F:hydrolase activity"/>
    <property type="evidence" value="ECO:0007669"/>
    <property type="project" value="UniProtKB-KW"/>
</dbReference>
<comment type="caution">
    <text evidence="5">The sequence shown here is derived from an EMBL/GenBank/DDBJ whole genome shotgun (WGS) entry which is preliminary data.</text>
</comment>
<organism evidence="5 6">
    <name type="scientific">Coccomyxa subellipsoidea (strain C-169)</name>
    <name type="common">Green microalga</name>
    <dbReference type="NCBI Taxonomy" id="574566"/>
    <lineage>
        <taxon>Eukaryota</taxon>
        <taxon>Viridiplantae</taxon>
        <taxon>Chlorophyta</taxon>
        <taxon>core chlorophytes</taxon>
        <taxon>Trebouxiophyceae</taxon>
        <taxon>Trebouxiophyceae incertae sedis</taxon>
        <taxon>Coccomyxaceae</taxon>
        <taxon>Coccomyxa</taxon>
        <taxon>Coccomyxa subellipsoidea</taxon>
    </lineage>
</organism>
<dbReference type="STRING" id="574566.I0Z8L7"/>
<dbReference type="Pfam" id="PF04909">
    <property type="entry name" value="Amidohydro_2"/>
    <property type="match status" value="1"/>
</dbReference>
<dbReference type="KEGG" id="csl:COCSUDRAFT_59480"/>
<dbReference type="GeneID" id="17044995"/>
<dbReference type="CDD" id="cd01292">
    <property type="entry name" value="metallo-dependent_hydrolases"/>
    <property type="match status" value="1"/>
</dbReference>
<keyword evidence="1 2" id="KW-0456">Lyase</keyword>
<keyword evidence="6" id="KW-1185">Reference proteome</keyword>
<dbReference type="Proteomes" id="UP000007264">
    <property type="component" value="Unassembled WGS sequence"/>
</dbReference>
<protein>
    <submittedName>
        <fullName evidence="5">Amidohydrolase 2</fullName>
    </submittedName>
</protein>
<dbReference type="EMBL" id="AGSI01000002">
    <property type="protein sequence ID" value="EIE26986.1"/>
    <property type="molecule type" value="Genomic_DNA"/>
</dbReference>
<evidence type="ECO:0000259" key="4">
    <source>
        <dbReference type="Pfam" id="PF04909"/>
    </source>
</evidence>
<comment type="similarity">
    <text evidence="2">Belongs to the metallo-dependent hydrolases superfamily.</text>
</comment>
<gene>
    <name evidence="5" type="ORF">COCSUDRAFT_59480</name>
</gene>
<proteinExistence type="inferred from homology"/>
<accession>I0Z8L7</accession>
<dbReference type="GO" id="GO:0016831">
    <property type="term" value="F:carboxy-lyase activity"/>
    <property type="evidence" value="ECO:0007669"/>
    <property type="project" value="UniProtKB-KW"/>
</dbReference>
<feature type="signal peptide" evidence="3">
    <location>
        <begin position="1"/>
        <end position="23"/>
    </location>
</feature>